<sequence>MKPTTVLLPIVLASGLAACASTDTKKTTLPADKQQTEQGVVWRTPEGMTLYTFAKDTEGQSNCYGPCAEKWPPYIAADGAKPQGAFDLTTREDGSRQWRLAGQPLYTWFKDQRAGDTSGHGVKNIWFSARADDVPVKVYSKDGVRILTDERQFSLYTFAKDQPGQSNCYQKCAKLWPPLTVAEGAVASGPYSIVARKDGTQQWALNGLPLYTWVKDTQPGDISGDGVKGLWNLAVQP</sequence>
<dbReference type="Proteomes" id="UP000253769">
    <property type="component" value="Unassembled WGS sequence"/>
</dbReference>
<organism evidence="2 3">
    <name type="scientific">Motiliproteus coralliicola</name>
    <dbReference type="NCBI Taxonomy" id="2283196"/>
    <lineage>
        <taxon>Bacteria</taxon>
        <taxon>Pseudomonadati</taxon>
        <taxon>Pseudomonadota</taxon>
        <taxon>Gammaproteobacteria</taxon>
        <taxon>Oceanospirillales</taxon>
        <taxon>Oceanospirillaceae</taxon>
        <taxon>Motiliproteus</taxon>
    </lineage>
</organism>
<feature type="chain" id="PRO_5016570788" description="Lipoprotein with Yx(FWY)xxD motif" evidence="1">
    <location>
        <begin position="21"/>
        <end position="237"/>
    </location>
</feature>
<evidence type="ECO:0000256" key="1">
    <source>
        <dbReference type="SAM" id="SignalP"/>
    </source>
</evidence>
<evidence type="ECO:0000313" key="2">
    <source>
        <dbReference type="EMBL" id="RDE24968.1"/>
    </source>
</evidence>
<dbReference type="OrthoDB" id="9800666at2"/>
<protein>
    <recommendedName>
        <fullName evidence="4">Lipoprotein with Yx(FWY)xxD motif</fullName>
    </recommendedName>
</protein>
<dbReference type="PANTHER" id="PTHR39335:SF1">
    <property type="entry name" value="BLL4220 PROTEIN"/>
    <property type="match status" value="1"/>
</dbReference>
<name>A0A369WS87_9GAMM</name>
<dbReference type="InterPro" id="IPR005297">
    <property type="entry name" value="Lipoprotein_repeat"/>
</dbReference>
<evidence type="ECO:0008006" key="4">
    <source>
        <dbReference type="Google" id="ProtNLM"/>
    </source>
</evidence>
<gene>
    <name evidence="2" type="ORF">DV711_05185</name>
</gene>
<dbReference type="RefSeq" id="WP_114694560.1">
    <property type="nucleotide sequence ID" value="NZ_QQOH01000001.1"/>
</dbReference>
<proteinExistence type="predicted"/>
<dbReference type="PANTHER" id="PTHR39335">
    <property type="entry name" value="BLL4220 PROTEIN"/>
    <property type="match status" value="1"/>
</dbReference>
<reference evidence="2 3" key="1">
    <citation type="submission" date="2018-07" db="EMBL/GenBank/DDBJ databases">
        <title>Motiliproteus coralliicola sp. nov., a bacterium isolated from Coral.</title>
        <authorList>
            <person name="Wang G."/>
        </authorList>
    </citation>
    <scope>NUCLEOTIDE SEQUENCE [LARGE SCALE GENOMIC DNA]</scope>
    <source>
        <strain evidence="2 3">C34</strain>
    </source>
</reference>
<comment type="caution">
    <text evidence="2">The sequence shown here is derived from an EMBL/GenBank/DDBJ whole genome shotgun (WGS) entry which is preliminary data.</text>
</comment>
<keyword evidence="1" id="KW-0732">Signal</keyword>
<dbReference type="Pfam" id="PF03640">
    <property type="entry name" value="Lipoprotein_15"/>
    <property type="match status" value="4"/>
</dbReference>
<feature type="signal peptide" evidence="1">
    <location>
        <begin position="1"/>
        <end position="20"/>
    </location>
</feature>
<dbReference type="GO" id="GO:0043448">
    <property type="term" value="P:alkane catabolic process"/>
    <property type="evidence" value="ECO:0007669"/>
    <property type="project" value="TreeGrafter"/>
</dbReference>
<keyword evidence="3" id="KW-1185">Reference proteome</keyword>
<dbReference type="EMBL" id="QQOH01000001">
    <property type="protein sequence ID" value="RDE24968.1"/>
    <property type="molecule type" value="Genomic_DNA"/>
</dbReference>
<dbReference type="PROSITE" id="PS51257">
    <property type="entry name" value="PROKAR_LIPOPROTEIN"/>
    <property type="match status" value="1"/>
</dbReference>
<evidence type="ECO:0000313" key="3">
    <source>
        <dbReference type="Proteomes" id="UP000253769"/>
    </source>
</evidence>
<dbReference type="AlphaFoldDB" id="A0A369WS87"/>
<accession>A0A369WS87</accession>